<dbReference type="Proteomes" id="UP000184164">
    <property type="component" value="Unassembled WGS sequence"/>
</dbReference>
<keyword evidence="1" id="KW-0812">Transmembrane</keyword>
<dbReference type="EMBL" id="FQUM01000005">
    <property type="protein sequence ID" value="SHF43476.1"/>
    <property type="molecule type" value="Genomic_DNA"/>
</dbReference>
<evidence type="ECO:0000256" key="1">
    <source>
        <dbReference type="SAM" id="Phobius"/>
    </source>
</evidence>
<protein>
    <submittedName>
        <fullName evidence="3">Glycosyl transferase family 2</fullName>
    </submittedName>
</protein>
<dbReference type="Pfam" id="PF00535">
    <property type="entry name" value="Glycos_transf_2"/>
    <property type="match status" value="1"/>
</dbReference>
<dbReference type="PANTHER" id="PTHR22916">
    <property type="entry name" value="GLYCOSYLTRANSFERASE"/>
    <property type="match status" value="1"/>
</dbReference>
<organism evidence="3 4">
    <name type="scientific">Mariniphaga anaerophila</name>
    <dbReference type="NCBI Taxonomy" id="1484053"/>
    <lineage>
        <taxon>Bacteria</taxon>
        <taxon>Pseudomonadati</taxon>
        <taxon>Bacteroidota</taxon>
        <taxon>Bacteroidia</taxon>
        <taxon>Marinilabiliales</taxon>
        <taxon>Prolixibacteraceae</taxon>
        <taxon>Mariniphaga</taxon>
    </lineage>
</organism>
<keyword evidence="3" id="KW-0808">Transferase</keyword>
<dbReference type="AlphaFoldDB" id="A0A1M5BM49"/>
<keyword evidence="4" id="KW-1185">Reference proteome</keyword>
<dbReference type="InterPro" id="IPR029044">
    <property type="entry name" value="Nucleotide-diphossugar_trans"/>
</dbReference>
<evidence type="ECO:0000313" key="3">
    <source>
        <dbReference type="EMBL" id="SHF43476.1"/>
    </source>
</evidence>
<keyword evidence="1" id="KW-0472">Membrane</keyword>
<dbReference type="OrthoDB" id="1114838at2"/>
<reference evidence="3 4" key="1">
    <citation type="submission" date="2016-11" db="EMBL/GenBank/DDBJ databases">
        <authorList>
            <person name="Jaros S."/>
            <person name="Januszkiewicz K."/>
            <person name="Wedrychowicz H."/>
        </authorList>
    </citation>
    <scope>NUCLEOTIDE SEQUENCE [LARGE SCALE GENOMIC DNA]</scope>
    <source>
        <strain evidence="3 4">DSM 26910</strain>
    </source>
</reference>
<gene>
    <name evidence="3" type="ORF">SAMN05444274_105205</name>
</gene>
<dbReference type="RefSeq" id="WP_073002083.1">
    <property type="nucleotide sequence ID" value="NZ_FQUM01000005.1"/>
</dbReference>
<dbReference type="GO" id="GO:0016758">
    <property type="term" value="F:hexosyltransferase activity"/>
    <property type="evidence" value="ECO:0007669"/>
    <property type="project" value="UniProtKB-ARBA"/>
</dbReference>
<evidence type="ECO:0000313" key="4">
    <source>
        <dbReference type="Proteomes" id="UP000184164"/>
    </source>
</evidence>
<accession>A0A1M5BM49</accession>
<dbReference type="STRING" id="1484053.SAMN05444274_105205"/>
<feature type="domain" description="Glycosyltransferase 2-like" evidence="2">
    <location>
        <begin position="14"/>
        <end position="147"/>
    </location>
</feature>
<evidence type="ECO:0000259" key="2">
    <source>
        <dbReference type="Pfam" id="PF00535"/>
    </source>
</evidence>
<dbReference type="InterPro" id="IPR001173">
    <property type="entry name" value="Glyco_trans_2-like"/>
</dbReference>
<proteinExistence type="predicted"/>
<name>A0A1M5BM49_9BACT</name>
<dbReference type="SUPFAM" id="SSF53448">
    <property type="entry name" value="Nucleotide-diphospho-sugar transferases"/>
    <property type="match status" value="1"/>
</dbReference>
<keyword evidence="1" id="KW-1133">Transmembrane helix</keyword>
<feature type="transmembrane region" description="Helical" evidence="1">
    <location>
        <begin position="273"/>
        <end position="296"/>
    </location>
</feature>
<dbReference type="Gene3D" id="3.90.550.10">
    <property type="entry name" value="Spore Coat Polysaccharide Biosynthesis Protein SpsA, Chain A"/>
    <property type="match status" value="1"/>
</dbReference>
<sequence>MTENIKINKNQLVSVIVVTYNSSKFIRETLESIKLQSYSNIELIISDDCSSDNTIEICQKWLEENKSRFTTTKLITVSKNTGIPANCNRGLNESHGSLLKFIAGDDVILPDFICESLNAFQTDSQVAVTYTSSKTIDEKGQVIKSLPTEKYKSGFIFEELFFVKFWPAAPSFMFTRQAVMEVGGFDESIVVEDYLLVLKLAQKYKIQHINKFLTYYRIHSSNTSKNNDFLFKGHLDTINRFKNYGGYKKRMRQLKVSMINSYSRRNKKEALNLIVNNLNTISFKTIWVIIFLRLIIPYKYHNKVFKREIVN</sequence>